<accession>A0A212R0G1</accession>
<feature type="transmembrane region" description="Helical" evidence="1">
    <location>
        <begin position="69"/>
        <end position="88"/>
    </location>
</feature>
<dbReference type="EMBL" id="FYEK01000027">
    <property type="protein sequence ID" value="SNB65330.1"/>
    <property type="molecule type" value="Genomic_DNA"/>
</dbReference>
<keyword evidence="1" id="KW-0472">Membrane</keyword>
<gene>
    <name evidence="2" type="ORF">SAMN02746019_00009700</name>
</gene>
<protein>
    <recommendedName>
        <fullName evidence="4">Glycosyltransferase RgtA/B/C/D-like domain-containing protein</fullName>
    </recommendedName>
</protein>
<keyword evidence="1" id="KW-0812">Transmembrane</keyword>
<evidence type="ECO:0000313" key="2">
    <source>
        <dbReference type="EMBL" id="SNB65330.1"/>
    </source>
</evidence>
<evidence type="ECO:0000256" key="1">
    <source>
        <dbReference type="SAM" id="Phobius"/>
    </source>
</evidence>
<dbReference type="AlphaFoldDB" id="A0A212R0G1"/>
<feature type="transmembrane region" description="Helical" evidence="1">
    <location>
        <begin position="339"/>
        <end position="359"/>
    </location>
</feature>
<sequence length="389" mass="44160">MALIYQIWPSPASVVLAQMIMLGLMIGVIARALERWGIPSLGRWGMVGLSALAPGHGMMSVTLWKDVPYAIGLLGLTGGFLHLARDFLDRREPAWSTWIGIAGSGLAVALYRHNGLPVIFLTIGTVAMLWPRQRIRLFLRTILPILVCYLAVQASEMYVLRIPAVPRWFALQVPIHHVAALIYAGTPLTSTERDFLNQIQPLELWRRAYTCRFVDPVVNNNVLNRSFFDAHAGEFLSLWARLIARNPGAMIRHYLCSTDFLWRITEPPDAYVYAFEWGTPSNRLGLSSRALFPRLRGALWRLLGETLKHEWIWLFWRPALFLYLILFTGSILARRYGLQIAWTLTGPAVIHTLLWFPLLTAPDFRFQYPVYGIAICLLPMLWPGKGANV</sequence>
<name>A0A212R0G1_9CHLR</name>
<evidence type="ECO:0008006" key="4">
    <source>
        <dbReference type="Google" id="ProtNLM"/>
    </source>
</evidence>
<evidence type="ECO:0000313" key="3">
    <source>
        <dbReference type="Proteomes" id="UP000197025"/>
    </source>
</evidence>
<dbReference type="Pfam" id="PF19484">
    <property type="entry name" value="DUF6020"/>
    <property type="match status" value="1"/>
</dbReference>
<feature type="transmembrane region" description="Helical" evidence="1">
    <location>
        <begin position="311"/>
        <end position="333"/>
    </location>
</feature>
<feature type="transmembrane region" description="Helical" evidence="1">
    <location>
        <begin position="133"/>
        <end position="152"/>
    </location>
</feature>
<organism evidence="2 3">
    <name type="scientific">Thermoflexus hugenholtzii JAD2</name>
    <dbReference type="NCBI Taxonomy" id="877466"/>
    <lineage>
        <taxon>Bacteria</taxon>
        <taxon>Bacillati</taxon>
        <taxon>Chloroflexota</taxon>
        <taxon>Thermoflexia</taxon>
        <taxon>Thermoflexales</taxon>
        <taxon>Thermoflexaceae</taxon>
        <taxon>Thermoflexus</taxon>
    </lineage>
</organism>
<dbReference type="InParanoid" id="A0A212R0G1"/>
<dbReference type="InterPro" id="IPR046062">
    <property type="entry name" value="DUF6020"/>
</dbReference>
<reference evidence="3" key="1">
    <citation type="submission" date="2017-06" db="EMBL/GenBank/DDBJ databases">
        <authorList>
            <person name="Varghese N."/>
            <person name="Submissions S."/>
        </authorList>
    </citation>
    <scope>NUCLEOTIDE SEQUENCE [LARGE SCALE GENOMIC DNA]</scope>
    <source>
        <strain evidence="3">JAD2</strain>
    </source>
</reference>
<proteinExistence type="predicted"/>
<dbReference type="Proteomes" id="UP000197025">
    <property type="component" value="Unassembled WGS sequence"/>
</dbReference>
<keyword evidence="3" id="KW-1185">Reference proteome</keyword>
<feature type="transmembrane region" description="Helical" evidence="1">
    <location>
        <begin position="12"/>
        <end position="32"/>
    </location>
</feature>
<keyword evidence="1" id="KW-1133">Transmembrane helix</keyword>
<feature type="transmembrane region" description="Helical" evidence="1">
    <location>
        <begin position="95"/>
        <end position="113"/>
    </location>
</feature>